<dbReference type="OrthoDB" id="4808466at2"/>
<dbReference type="AlphaFoldDB" id="K9AHM8"/>
<dbReference type="eggNOG" id="ENOG5031X8B">
    <property type="taxonomic scope" value="Bacteria"/>
</dbReference>
<dbReference type="EMBL" id="AMSP01000014">
    <property type="protein sequence ID" value="EKU45621.1"/>
    <property type="molecule type" value="Genomic_DNA"/>
</dbReference>
<keyword evidence="2" id="KW-1133">Transmembrane helix</keyword>
<evidence type="ECO:0000256" key="1">
    <source>
        <dbReference type="SAM" id="MobiDB-lite"/>
    </source>
</evidence>
<feature type="transmembrane region" description="Helical" evidence="2">
    <location>
        <begin position="46"/>
        <end position="67"/>
    </location>
</feature>
<keyword evidence="3" id="KW-0396">Initiation factor</keyword>
<name>K9AHM8_9MICO</name>
<reference evidence="3 4" key="1">
    <citation type="submission" date="2012-09" db="EMBL/GenBank/DDBJ databases">
        <title>Genome Sequence of Brevibacterium casei S18.</title>
        <authorList>
            <person name="Sharma R."/>
            <person name="Singh A."/>
            <person name="Jangir P.K."/>
        </authorList>
    </citation>
    <scope>NUCLEOTIDE SEQUENCE [LARGE SCALE GENOMIC DNA]</scope>
    <source>
        <strain evidence="3 4">S18</strain>
    </source>
</reference>
<dbReference type="PATRIC" id="fig|1229781.4.peg.2765"/>
<proteinExistence type="predicted"/>
<keyword evidence="3" id="KW-0648">Protein biosynthesis</keyword>
<accession>K9AHM8</accession>
<feature type="compositionally biased region" description="Basic and acidic residues" evidence="1">
    <location>
        <begin position="306"/>
        <end position="321"/>
    </location>
</feature>
<keyword evidence="4" id="KW-1185">Reference proteome</keyword>
<evidence type="ECO:0000313" key="4">
    <source>
        <dbReference type="Proteomes" id="UP000009879"/>
    </source>
</evidence>
<keyword evidence="2" id="KW-0472">Membrane</keyword>
<organism evidence="3 4">
    <name type="scientific">Brevibacterium casei S18</name>
    <dbReference type="NCBI Taxonomy" id="1229781"/>
    <lineage>
        <taxon>Bacteria</taxon>
        <taxon>Bacillati</taxon>
        <taxon>Actinomycetota</taxon>
        <taxon>Actinomycetes</taxon>
        <taxon>Micrococcales</taxon>
        <taxon>Brevibacteriaceae</taxon>
        <taxon>Brevibacterium</taxon>
    </lineage>
</organism>
<feature type="transmembrane region" description="Helical" evidence="2">
    <location>
        <begin position="176"/>
        <end position="198"/>
    </location>
</feature>
<feature type="transmembrane region" description="Helical" evidence="2">
    <location>
        <begin position="143"/>
        <end position="164"/>
    </location>
</feature>
<sequence>MIAPNTPGWLARFLLWTGMVVGFLPAVLLAPILMSGDFEEVRRLHSLVTVFTGILALLLGAAAFALVRNTSWARRLIGGGLYVFAIILTLTVPPALGAFVAEISYQFNAGFWVSTVVFAVFSAFTLTLRLVGWSIARNRRWWVLLVAAGCGVIIPVINAVLQAATSTTIDRPGLPYWVGGVLVPIIALLLFLGALGLLHVLGGLRGGAAPIVAQPTLGEGRPRRSASSTALAPYPGGAPGQGPLGQGRGQDSNSHHPYGQASSGGQQPYGHVSDGGQTPYGQQSSGGGFSGPASRPQPNAGPDPYRAPDDSRQQADRRPDQAGDSQRWKPRPSDQQPGPAGQQPNSSDQQSPHRPRH</sequence>
<feature type="region of interest" description="Disordered" evidence="1">
    <location>
        <begin position="214"/>
        <end position="357"/>
    </location>
</feature>
<feature type="transmembrane region" description="Helical" evidence="2">
    <location>
        <begin position="111"/>
        <end position="131"/>
    </location>
</feature>
<evidence type="ECO:0000256" key="2">
    <source>
        <dbReference type="SAM" id="Phobius"/>
    </source>
</evidence>
<feature type="compositionally biased region" description="Gly residues" evidence="1">
    <location>
        <begin position="237"/>
        <end position="248"/>
    </location>
</feature>
<feature type="compositionally biased region" description="Polar residues" evidence="1">
    <location>
        <begin position="342"/>
        <end position="357"/>
    </location>
</feature>
<comment type="caution">
    <text evidence="3">The sequence shown here is derived from an EMBL/GenBank/DDBJ whole genome shotgun (WGS) entry which is preliminary data.</text>
</comment>
<dbReference type="GO" id="GO:0003743">
    <property type="term" value="F:translation initiation factor activity"/>
    <property type="evidence" value="ECO:0007669"/>
    <property type="project" value="UniProtKB-KW"/>
</dbReference>
<gene>
    <name evidence="3" type="ORF">C272_13788</name>
</gene>
<keyword evidence="2" id="KW-0812">Transmembrane</keyword>
<feature type="transmembrane region" description="Helical" evidence="2">
    <location>
        <begin position="79"/>
        <end position="99"/>
    </location>
</feature>
<feature type="transmembrane region" description="Helical" evidence="2">
    <location>
        <begin position="12"/>
        <end position="34"/>
    </location>
</feature>
<protein>
    <submittedName>
        <fullName evidence="3">Translation initiation factor IF-2</fullName>
    </submittedName>
</protein>
<evidence type="ECO:0000313" key="3">
    <source>
        <dbReference type="EMBL" id="EKU45621.1"/>
    </source>
</evidence>
<dbReference type="Proteomes" id="UP000009879">
    <property type="component" value="Unassembled WGS sequence"/>
</dbReference>